<organism evidence="1 2">
    <name type="scientific">Brevibacillus fluminis</name>
    <dbReference type="NCBI Taxonomy" id="511487"/>
    <lineage>
        <taxon>Bacteria</taxon>
        <taxon>Bacillati</taxon>
        <taxon>Bacillota</taxon>
        <taxon>Bacilli</taxon>
        <taxon>Bacillales</taxon>
        <taxon>Paenibacillaceae</taxon>
        <taxon>Brevibacillus</taxon>
    </lineage>
</organism>
<comment type="caution">
    <text evidence="1">The sequence shown here is derived from an EMBL/GenBank/DDBJ whole genome shotgun (WGS) entry which is preliminary data.</text>
</comment>
<name>A0A3M8DSJ0_9BACL</name>
<reference evidence="1 2" key="1">
    <citation type="submission" date="2018-10" db="EMBL/GenBank/DDBJ databases">
        <title>Phylogenomics of Brevibacillus.</title>
        <authorList>
            <person name="Dunlap C."/>
        </authorList>
    </citation>
    <scope>NUCLEOTIDE SEQUENCE [LARGE SCALE GENOMIC DNA]</scope>
    <source>
        <strain evidence="1 2">JCM 15716</strain>
    </source>
</reference>
<dbReference type="RefSeq" id="WP_122917375.1">
    <property type="nucleotide sequence ID" value="NZ_RHHQ01000007.1"/>
</dbReference>
<proteinExistence type="predicted"/>
<dbReference type="AlphaFoldDB" id="A0A3M8DSJ0"/>
<dbReference type="Proteomes" id="UP000271031">
    <property type="component" value="Unassembled WGS sequence"/>
</dbReference>
<gene>
    <name evidence="1" type="ORF">EDM56_08035</name>
</gene>
<dbReference type="OrthoDB" id="7054537at2"/>
<dbReference type="InterPro" id="IPR017853">
    <property type="entry name" value="GH"/>
</dbReference>
<sequence>MKAARLYLCLLGIAMCFLVGFSSPEKKSKATWIWQAELIGKEQQQILTFCKQNEINLIYLRIDQGKPDDDYRAFIRQATANGIEVHAVGGHPTWALASGKSRMLQLAKWVKRYNEQADSDERIKGIQLDVEPYMLKQWETDQEDVLVQWQANVKAFMKEAGAESDLQIGTALAFWLDEIPAPNQPDMSMGKWMISQFDTVTIMAYRNELDGRNGILSLVEKEMSDADELHKPAIIAVNMKKMNERHTSYADVGAAEMNRQLAQLPQEMAAHPSFAGTAVHDFRYWKQADAPSEEVPPVEVPATKGIKGTYIWEAEQIMSEPDEILAFAKEHGLNFLYARLDLDQPFSVYRNFVKKAHAAGIEVQAMGGHPIWALEQNRPRIMRLVKWVKNYNAHVEKDERFQGIHLDIEPYVMPIWRTDKESLLRQWMGNIRAFVQETKDSPDLKTSVDLAVWLENTPTPGEPELPFSNWMIKQVDQTTLMAFRDHAEGPGGIVDIVKNKMAYADSIGKPLMVAVEMKESHEGNYVSFHEEGKAEMNRQLELMASHLEKYDSYSGFVVHAYDYWKTSKE</sequence>
<keyword evidence="2" id="KW-1185">Reference proteome</keyword>
<evidence type="ECO:0000313" key="1">
    <source>
        <dbReference type="EMBL" id="RNB90449.1"/>
    </source>
</evidence>
<dbReference type="EMBL" id="RHHQ01000007">
    <property type="protein sequence ID" value="RNB90449.1"/>
    <property type="molecule type" value="Genomic_DNA"/>
</dbReference>
<protein>
    <submittedName>
        <fullName evidence="1">Uncharacterized protein</fullName>
    </submittedName>
</protein>
<evidence type="ECO:0000313" key="2">
    <source>
        <dbReference type="Proteomes" id="UP000271031"/>
    </source>
</evidence>
<accession>A0A3M8DSJ0</accession>
<dbReference type="SUPFAM" id="SSF51445">
    <property type="entry name" value="(Trans)glycosidases"/>
    <property type="match status" value="2"/>
</dbReference>